<dbReference type="WBParaSite" id="PEQ_0000524701-mRNA-1">
    <property type="protein sequence ID" value="PEQ_0000524701-mRNA-1"/>
    <property type="gene ID" value="PEQ_0000524701"/>
</dbReference>
<keyword evidence="1" id="KW-1185">Reference proteome</keyword>
<evidence type="ECO:0000313" key="1">
    <source>
        <dbReference type="Proteomes" id="UP000887564"/>
    </source>
</evidence>
<proteinExistence type="predicted"/>
<organism evidence="1 2">
    <name type="scientific">Parascaris equorum</name>
    <name type="common">Equine roundworm</name>
    <dbReference type="NCBI Taxonomy" id="6256"/>
    <lineage>
        <taxon>Eukaryota</taxon>
        <taxon>Metazoa</taxon>
        <taxon>Ecdysozoa</taxon>
        <taxon>Nematoda</taxon>
        <taxon>Chromadorea</taxon>
        <taxon>Rhabditida</taxon>
        <taxon>Spirurina</taxon>
        <taxon>Ascaridomorpha</taxon>
        <taxon>Ascaridoidea</taxon>
        <taxon>Ascarididae</taxon>
        <taxon>Parascaris</taxon>
    </lineage>
</organism>
<dbReference type="AlphaFoldDB" id="A0A914RKD5"/>
<evidence type="ECO:0000313" key="2">
    <source>
        <dbReference type="WBParaSite" id="PEQ_0000524701-mRNA-1"/>
    </source>
</evidence>
<name>A0A914RKD5_PAREQ</name>
<accession>A0A914RKD5</accession>
<reference evidence="2" key="1">
    <citation type="submission" date="2022-11" db="UniProtKB">
        <authorList>
            <consortium name="WormBaseParasite"/>
        </authorList>
    </citation>
    <scope>IDENTIFICATION</scope>
</reference>
<dbReference type="Proteomes" id="UP000887564">
    <property type="component" value="Unplaced"/>
</dbReference>
<protein>
    <submittedName>
        <fullName evidence="2">Uncharacterized protein</fullName>
    </submittedName>
</protein>
<sequence length="152" mass="16714">MRIFQLRGAIRKRQTEREKAAKLGNQDVSLALFGGLGTLSVGWGELELVGECLIITYGQQAEQFQPSYDYTILLGTPFDYEVEDEPRYEPSVSSSESNIASTSSSSISVIQASSIANLSISEDLLRLSVDELKSLMGNDADAIRLFNTARKK</sequence>